<proteinExistence type="predicted"/>
<feature type="compositionally biased region" description="Low complexity" evidence="1">
    <location>
        <begin position="503"/>
        <end position="519"/>
    </location>
</feature>
<feature type="compositionally biased region" description="Basic residues" evidence="1">
    <location>
        <begin position="36"/>
        <end position="50"/>
    </location>
</feature>
<feature type="compositionally biased region" description="Basic residues" evidence="1">
    <location>
        <begin position="365"/>
        <end position="434"/>
    </location>
</feature>
<reference evidence="2" key="1">
    <citation type="submission" date="2020-02" db="EMBL/GenBank/DDBJ databases">
        <authorList>
            <person name="Meier V. D."/>
        </authorList>
    </citation>
    <scope>NUCLEOTIDE SEQUENCE</scope>
    <source>
        <strain evidence="2">AVDCRST_MAG32</strain>
    </source>
</reference>
<feature type="compositionally biased region" description="Basic residues" evidence="1">
    <location>
        <begin position="720"/>
        <end position="730"/>
    </location>
</feature>
<evidence type="ECO:0000313" key="2">
    <source>
        <dbReference type="EMBL" id="CAA9372152.1"/>
    </source>
</evidence>
<dbReference type="AlphaFoldDB" id="A0A6J4N142"/>
<feature type="compositionally biased region" description="Basic and acidic residues" evidence="1">
    <location>
        <begin position="190"/>
        <end position="213"/>
    </location>
</feature>
<feature type="region of interest" description="Disordered" evidence="1">
    <location>
        <begin position="36"/>
        <end position="70"/>
    </location>
</feature>
<feature type="compositionally biased region" description="Basic and acidic residues" evidence="1">
    <location>
        <begin position="121"/>
        <end position="131"/>
    </location>
</feature>
<protein>
    <submittedName>
        <fullName evidence="2">Diguanylate cyclase/phosphodiesterase (GGDEF &amp; EAL domains) with PAS/PAC sensor(S)</fullName>
    </submittedName>
</protein>
<sequence>APPDLGPCRALLRGGSPRAGHAARAAVPRLVVGRRARRGHRCRRRCRRGAHAGPPGQALAQHPGRLPDVPLRRLPAPRSRRLVLRHDRAGAAADPVAGAHRHPARAVDRRRAGPGHVRRAGPADRTADLQPRRLAPGRGVGRGRAGDRPGHPAHRLRPRTGDRAHPPRQRAGREALRGRAPRGGPAGPRGQDRPGQHGDGRDGRHGARGDARARLRGVRVPRGGDAPDPPRTRARQPRRGAPDRVQPPRLRRQRRQRGAQQHRRQRPVDGRHRHGQRGRHLRPPQLPRPPRPPRRPRRAHGAGQPQALRPRAAAPPRALPPLRPGGCPAPARPRQLQAGQRHAGPPPRRPAADHGVRPAAPRDPQHRHRRPARRRRVRHPAHRRRRGGGPSGRRPRRRPGPRPRRHARRRTPPGHGQRRRRDVQGRRRALRRRPGAGGHDDVRRQGGRPQPGGGPARGRRPRPAQLRATALAEPHRGGAGDRPLRAAPPADHGPQRRPHRCGRGAPAAAGAGRARAAGPLHLHRRAHRPDAAGGRLGDRPQRRDAGPDPPARPGLPARGQPVGPLHRPPGDRVHDRRVPPAPRRPPELAHPRDHRDGCGGRRRPGARLRRADDRPGLPVRPRRLRGRVRLVLLPQAPAVRLREDRRRVRGPLQPLGDRPDDHAVDRGHRPRPRQADRGGVRLRPRGARGGPGGGCRPGPGLPHRPPGALRRVRGGVPPARTRRRVRHRRL</sequence>
<feature type="compositionally biased region" description="Basic residues" evidence="1">
    <location>
        <begin position="291"/>
        <end position="300"/>
    </location>
</feature>
<feature type="compositionally biased region" description="Low complexity" evidence="1">
    <location>
        <begin position="706"/>
        <end position="719"/>
    </location>
</feature>
<feature type="compositionally biased region" description="Basic and acidic residues" evidence="1">
    <location>
        <begin position="473"/>
        <end position="484"/>
    </location>
</feature>
<feature type="compositionally biased region" description="Low complexity" evidence="1">
    <location>
        <begin position="301"/>
        <end position="316"/>
    </location>
</feature>
<feature type="compositionally biased region" description="Gly residues" evidence="1">
    <location>
        <begin position="687"/>
        <end position="697"/>
    </location>
</feature>
<feature type="region of interest" description="Disordered" evidence="1">
    <location>
        <begin position="644"/>
        <end position="730"/>
    </location>
</feature>
<feature type="non-terminal residue" evidence="2">
    <location>
        <position position="1"/>
    </location>
</feature>
<gene>
    <name evidence="2" type="ORF">AVDCRST_MAG32-799</name>
</gene>
<feature type="compositionally biased region" description="Basic and acidic residues" evidence="1">
    <location>
        <begin position="657"/>
        <end position="679"/>
    </location>
</feature>
<name>A0A6J4N142_9ACTN</name>
<feature type="compositionally biased region" description="Basic residues" evidence="1">
    <location>
        <begin position="249"/>
        <end position="282"/>
    </location>
</feature>
<feature type="compositionally biased region" description="Basic and acidic residues" evidence="1">
    <location>
        <begin position="536"/>
        <end position="546"/>
    </location>
</feature>
<organism evidence="2">
    <name type="scientific">uncultured Nocardioides sp</name>
    <dbReference type="NCBI Taxonomy" id="198441"/>
    <lineage>
        <taxon>Bacteria</taxon>
        <taxon>Bacillati</taxon>
        <taxon>Actinomycetota</taxon>
        <taxon>Actinomycetes</taxon>
        <taxon>Propionibacteriales</taxon>
        <taxon>Nocardioidaceae</taxon>
        <taxon>Nocardioides</taxon>
        <taxon>environmental samples</taxon>
    </lineage>
</organism>
<feature type="compositionally biased region" description="Basic and acidic residues" evidence="1">
    <location>
        <begin position="568"/>
        <end position="599"/>
    </location>
</feature>
<dbReference type="EMBL" id="CADCUM010000034">
    <property type="protein sequence ID" value="CAA9372152.1"/>
    <property type="molecule type" value="Genomic_DNA"/>
</dbReference>
<feature type="region of interest" description="Disordered" evidence="1">
    <location>
        <begin position="88"/>
        <end position="620"/>
    </location>
</feature>
<feature type="compositionally biased region" description="Basic and acidic residues" evidence="1">
    <location>
        <begin position="159"/>
        <end position="177"/>
    </location>
</feature>
<feature type="compositionally biased region" description="Low complexity" evidence="1">
    <location>
        <begin position="324"/>
        <end position="343"/>
    </location>
</feature>
<accession>A0A6J4N142</accession>
<evidence type="ECO:0000256" key="1">
    <source>
        <dbReference type="SAM" id="MobiDB-lite"/>
    </source>
</evidence>
<feature type="non-terminal residue" evidence="2">
    <location>
        <position position="730"/>
    </location>
</feature>